<dbReference type="EnsemblMetazoa" id="Aqu2.1.31043_001">
    <property type="protein sequence ID" value="Aqu2.1.31043_001"/>
    <property type="gene ID" value="Aqu2.1.31043"/>
</dbReference>
<evidence type="ECO:0000313" key="1">
    <source>
        <dbReference type="EnsemblMetazoa" id="Aqu2.1.31043_001"/>
    </source>
</evidence>
<protein>
    <submittedName>
        <fullName evidence="1">Uncharacterized protein</fullName>
    </submittedName>
</protein>
<dbReference type="AlphaFoldDB" id="A0A1X7UTD7"/>
<reference evidence="1" key="1">
    <citation type="submission" date="2017-05" db="UniProtKB">
        <authorList>
            <consortium name="EnsemblMetazoa"/>
        </authorList>
    </citation>
    <scope>IDENTIFICATION</scope>
</reference>
<proteinExistence type="predicted"/>
<name>A0A1X7UTD7_AMPQE</name>
<sequence length="179" mass="19314">MIVLYNDIYGPVGSASVCPSVLFGRGGSVRPSTFETLPWFPPTVGMAPLPPVPPGRDVRLAQFLERGICYGFRIGFRDKATSLIPASSNMSSVDQVPEIVDDYIAEEVRWGRLVPTPSALQVSPIGIIPMKSSPGKFRMIVDLFSPKGHSINDAINPPLCSLHYATVANAARRVMACGQ</sequence>
<organism evidence="1">
    <name type="scientific">Amphimedon queenslandica</name>
    <name type="common">Sponge</name>
    <dbReference type="NCBI Taxonomy" id="400682"/>
    <lineage>
        <taxon>Eukaryota</taxon>
        <taxon>Metazoa</taxon>
        <taxon>Porifera</taxon>
        <taxon>Demospongiae</taxon>
        <taxon>Heteroscleromorpha</taxon>
        <taxon>Haplosclerida</taxon>
        <taxon>Niphatidae</taxon>
        <taxon>Amphimedon</taxon>
    </lineage>
</organism>
<accession>A0A1X7UTD7</accession>
<dbReference type="InParanoid" id="A0A1X7UTD7"/>